<dbReference type="EMBL" id="MT141163">
    <property type="protein sequence ID" value="QJA55514.1"/>
    <property type="molecule type" value="Genomic_DNA"/>
</dbReference>
<accession>A0A6M3IDP1</accession>
<evidence type="ECO:0000313" key="1">
    <source>
        <dbReference type="EMBL" id="QJA55514.1"/>
    </source>
</evidence>
<reference evidence="1" key="1">
    <citation type="submission" date="2020-03" db="EMBL/GenBank/DDBJ databases">
        <title>The deep terrestrial virosphere.</title>
        <authorList>
            <person name="Holmfeldt K."/>
            <person name="Nilsson E."/>
            <person name="Simone D."/>
            <person name="Lopez-Fernandez M."/>
            <person name="Wu X."/>
            <person name="de Brujin I."/>
            <person name="Lundin D."/>
            <person name="Andersson A."/>
            <person name="Bertilsson S."/>
            <person name="Dopson M."/>
        </authorList>
    </citation>
    <scope>NUCLEOTIDE SEQUENCE</scope>
    <source>
        <strain evidence="1">MM415B02038</strain>
    </source>
</reference>
<name>A0A6M3IDP1_9ZZZZ</name>
<sequence length="151" mass="16081">MNMEGLPLRNVIKVGDAASIPVSSSKPIGTINMLKMRDLILTTKCAFAAGAVANLRINIYYSPDGQIISTVPWTYYDVTVTAASTVIAASPIIDCPSIGYFIFRAENLDVGQVVTNVEVIAAYSLFGEEYKLADRIAVGAAIAAQSKRFGG</sequence>
<dbReference type="AlphaFoldDB" id="A0A6M3IDP1"/>
<protein>
    <submittedName>
        <fullName evidence="1">Uncharacterized protein</fullName>
    </submittedName>
</protein>
<proteinExistence type="predicted"/>
<gene>
    <name evidence="1" type="ORF">MM415B02038_0012</name>
</gene>
<organism evidence="1">
    <name type="scientific">viral metagenome</name>
    <dbReference type="NCBI Taxonomy" id="1070528"/>
    <lineage>
        <taxon>unclassified sequences</taxon>
        <taxon>metagenomes</taxon>
        <taxon>organismal metagenomes</taxon>
    </lineage>
</organism>